<evidence type="ECO:0000259" key="2">
    <source>
        <dbReference type="Pfam" id="PF13614"/>
    </source>
</evidence>
<proteinExistence type="predicted"/>
<dbReference type="InterPro" id="IPR027417">
    <property type="entry name" value="P-loop_NTPase"/>
</dbReference>
<name>A0A2H1KBD9_BREAU</name>
<dbReference type="CDD" id="cd02042">
    <property type="entry name" value="ParAB_family"/>
    <property type="match status" value="1"/>
</dbReference>
<reference evidence="3 4" key="1">
    <citation type="submission" date="2017-03" db="EMBL/GenBank/DDBJ databases">
        <authorList>
            <person name="Afonso C.L."/>
            <person name="Miller P.J."/>
            <person name="Scott M.A."/>
            <person name="Spackman E."/>
            <person name="Goraichik I."/>
            <person name="Dimitrov K.M."/>
            <person name="Suarez D.L."/>
            <person name="Swayne D.E."/>
        </authorList>
    </citation>
    <scope>NUCLEOTIDE SEQUENCE [LARGE SCALE GENOMIC DNA]</scope>
    <source>
        <strain evidence="4">6(3)</strain>
    </source>
</reference>
<dbReference type="Gene3D" id="3.40.50.300">
    <property type="entry name" value="P-loop containing nucleotide triphosphate hydrolases"/>
    <property type="match status" value="1"/>
</dbReference>
<feature type="coiled-coil region" evidence="1">
    <location>
        <begin position="270"/>
        <end position="297"/>
    </location>
</feature>
<dbReference type="Proteomes" id="UP000234327">
    <property type="component" value="Unassembled WGS sequence"/>
</dbReference>
<organism evidence="3 4">
    <name type="scientific">Brevibacterium aurantiacum</name>
    <dbReference type="NCBI Taxonomy" id="273384"/>
    <lineage>
        <taxon>Bacteria</taxon>
        <taxon>Bacillati</taxon>
        <taxon>Actinomycetota</taxon>
        <taxon>Actinomycetes</taxon>
        <taxon>Micrococcales</taxon>
        <taxon>Brevibacteriaceae</taxon>
        <taxon>Brevibacterium</taxon>
    </lineage>
</organism>
<dbReference type="PANTHER" id="PTHR13696">
    <property type="entry name" value="P-LOOP CONTAINING NUCLEOSIDE TRIPHOSPHATE HYDROLASE"/>
    <property type="match status" value="1"/>
</dbReference>
<dbReference type="AlphaFoldDB" id="A0A2H1KBD9"/>
<sequence>MLTAETRSALRRVISIMNQKGGVGKTSTATNMAGSMAANGFKVCLVDLDSQGSIGADLGFKAAGLSDEGAGLFKAVAFDEELKPVKNIRPNLDVIPAGDHTAHLADFFHNKNRDGVDPLLAKTLAQLAPRYDVVILDTPPNSPVLMDQALLTAKWLLIPTRTDSESIEGLTRLASRIGRITEQNSTLSVLGALIFGTSGRSSTSGIVGSSRKELENVLGEAAPVFNSFIRYAEAPAQASRNRGQLVAELAQARIEKNDSSELTNSVIGLADDYKHLAEEVVVALARAEEEAARTERTPS</sequence>
<accession>A0A2H1KBD9</accession>
<feature type="domain" description="AAA" evidence="2">
    <location>
        <begin position="12"/>
        <end position="187"/>
    </location>
</feature>
<dbReference type="InterPro" id="IPR050678">
    <property type="entry name" value="DNA_Partitioning_ATPase"/>
</dbReference>
<dbReference type="EMBL" id="FXYZ01000017">
    <property type="protein sequence ID" value="SMX97063.1"/>
    <property type="molecule type" value="Genomic_DNA"/>
</dbReference>
<dbReference type="PANTHER" id="PTHR13696:SF52">
    <property type="entry name" value="PARA FAMILY PROTEIN CT_582"/>
    <property type="match status" value="1"/>
</dbReference>
<dbReference type="SUPFAM" id="SSF52540">
    <property type="entry name" value="P-loop containing nucleoside triphosphate hydrolases"/>
    <property type="match status" value="1"/>
</dbReference>
<keyword evidence="1" id="KW-0175">Coiled coil</keyword>
<evidence type="ECO:0000313" key="4">
    <source>
        <dbReference type="Proteomes" id="UP000234327"/>
    </source>
</evidence>
<evidence type="ECO:0000256" key="1">
    <source>
        <dbReference type="SAM" id="Coils"/>
    </source>
</evidence>
<dbReference type="RefSeq" id="WP_101598645.1">
    <property type="nucleotide sequence ID" value="NZ_FXYZ01000017.1"/>
</dbReference>
<protein>
    <submittedName>
        <fullName evidence="3">Cellulose biosynthesis protein BcsQ</fullName>
    </submittedName>
</protein>
<gene>
    <name evidence="3" type="ORF">BAURA63_03161</name>
</gene>
<evidence type="ECO:0000313" key="3">
    <source>
        <dbReference type="EMBL" id="SMX97063.1"/>
    </source>
</evidence>
<dbReference type="InterPro" id="IPR025669">
    <property type="entry name" value="AAA_dom"/>
</dbReference>
<dbReference type="Pfam" id="PF13614">
    <property type="entry name" value="AAA_31"/>
    <property type="match status" value="1"/>
</dbReference>